<organism evidence="1">
    <name type="scientific">Haemonchus placei</name>
    <name type="common">Barber's pole worm</name>
    <dbReference type="NCBI Taxonomy" id="6290"/>
    <lineage>
        <taxon>Eukaryota</taxon>
        <taxon>Metazoa</taxon>
        <taxon>Ecdysozoa</taxon>
        <taxon>Nematoda</taxon>
        <taxon>Chromadorea</taxon>
        <taxon>Rhabditida</taxon>
        <taxon>Rhabditina</taxon>
        <taxon>Rhabditomorpha</taxon>
        <taxon>Strongyloidea</taxon>
        <taxon>Trichostrongylidae</taxon>
        <taxon>Haemonchus</taxon>
    </lineage>
</organism>
<dbReference type="WBParaSite" id="HPLM_0001106001-mRNA-1">
    <property type="protein sequence ID" value="HPLM_0001106001-mRNA-1"/>
    <property type="gene ID" value="HPLM_0001106001"/>
</dbReference>
<dbReference type="AlphaFoldDB" id="A0A0N4WJ82"/>
<accession>A0A0N4WJ82</accession>
<evidence type="ECO:0000313" key="1">
    <source>
        <dbReference type="WBParaSite" id="HPLM_0001106001-mRNA-1"/>
    </source>
</evidence>
<reference evidence="1" key="1">
    <citation type="submission" date="2017-02" db="UniProtKB">
        <authorList>
            <consortium name="WormBaseParasite"/>
        </authorList>
    </citation>
    <scope>IDENTIFICATION</scope>
</reference>
<name>A0A0N4WJ82_HAEPC</name>
<sequence length="185" mass="20617">LQLKLAHVEHIFAFYRCFLASLSEKRAAFSLFQHFNVVSTQSTAKPGCVLKVGEISGAFQASSRLLMLHVLPKRFLNSGSNPMRIESPTHVVSSLNREGSCAFIDRHFVVIVECEDDCEYFVLFLLLIYSQTPQLVELTVLDEHFITGCKFEVHGISAGATSSVQSLAISFGSVEYVVRRSEPEL</sequence>
<proteinExistence type="predicted"/>
<protein>
    <submittedName>
        <fullName evidence="1">RAD9 checkpoint clamp component A</fullName>
    </submittedName>
</protein>